<dbReference type="InterPro" id="IPR001646">
    <property type="entry name" value="5peptide_repeat"/>
</dbReference>
<accession>A0ABU9HWK0</accession>
<dbReference type="PANTHER" id="PTHR42999:SF1">
    <property type="entry name" value="PENTAPEPTIDE REPEAT-CONTAINING PROTEIN"/>
    <property type="match status" value="1"/>
</dbReference>
<sequence>MTENYIIGQEINGTVYQPEDIMYKDFERCTFTDCDFVDCNFTGVAFIDCIFISCNFNQAQINYVAFRDAAFTDCDFTAVNFTMVDALLFKVEFTGCRLDYAKFYTLKIKGTLFTNCSLTAVDFMNTDLTGVTFDNCNLHKSVFIDTIANKADFTTSYNFTIDPERNKLKKAIFSQAGLKGLLEKYDIVVVNK</sequence>
<dbReference type="SUPFAM" id="SSF141571">
    <property type="entry name" value="Pentapeptide repeat-like"/>
    <property type="match status" value="1"/>
</dbReference>
<dbReference type="PANTHER" id="PTHR42999">
    <property type="entry name" value="ANTIBIOTIC RESISTANCE PROTEIN MCBG"/>
    <property type="match status" value="1"/>
</dbReference>
<evidence type="ECO:0000313" key="2">
    <source>
        <dbReference type="Proteomes" id="UP001464555"/>
    </source>
</evidence>
<gene>
    <name evidence="1" type="ORF">AAEO56_09780</name>
</gene>
<dbReference type="InterPro" id="IPR052949">
    <property type="entry name" value="PA_immunity-related"/>
</dbReference>
<dbReference type="RefSeq" id="WP_341696865.1">
    <property type="nucleotide sequence ID" value="NZ_JBBYHR010000004.1"/>
</dbReference>
<dbReference type="Pfam" id="PF13599">
    <property type="entry name" value="Pentapeptide_4"/>
    <property type="match status" value="2"/>
</dbReference>
<proteinExistence type="predicted"/>
<keyword evidence="2" id="KW-1185">Reference proteome</keyword>
<protein>
    <submittedName>
        <fullName evidence="1">Pentapeptide repeat-containing protein</fullName>
    </submittedName>
</protein>
<comment type="caution">
    <text evidence="1">The sequence shown here is derived from an EMBL/GenBank/DDBJ whole genome shotgun (WGS) entry which is preliminary data.</text>
</comment>
<reference evidence="1 2" key="1">
    <citation type="submission" date="2024-04" db="EMBL/GenBank/DDBJ databases">
        <title>Flavobacterium sp. DGU11 16S ribosomal RNA gene Genome sequencing and assembly.</title>
        <authorList>
            <person name="Park S."/>
        </authorList>
    </citation>
    <scope>NUCLEOTIDE SEQUENCE [LARGE SCALE GENOMIC DNA]</scope>
    <source>
        <strain evidence="1 2">DGU11</strain>
    </source>
</reference>
<organism evidence="1 2">
    <name type="scientific">Flavobacterium arundinis</name>
    <dbReference type="NCBI Taxonomy" id="3139143"/>
    <lineage>
        <taxon>Bacteria</taxon>
        <taxon>Pseudomonadati</taxon>
        <taxon>Bacteroidota</taxon>
        <taxon>Flavobacteriia</taxon>
        <taxon>Flavobacteriales</taxon>
        <taxon>Flavobacteriaceae</taxon>
        <taxon>Flavobacterium</taxon>
    </lineage>
</organism>
<dbReference type="EMBL" id="JBBYHR010000004">
    <property type="protein sequence ID" value="MEL1244549.1"/>
    <property type="molecule type" value="Genomic_DNA"/>
</dbReference>
<dbReference type="Gene3D" id="2.160.20.80">
    <property type="entry name" value="E3 ubiquitin-protein ligase SopA"/>
    <property type="match status" value="1"/>
</dbReference>
<evidence type="ECO:0000313" key="1">
    <source>
        <dbReference type="EMBL" id="MEL1244549.1"/>
    </source>
</evidence>
<dbReference type="Proteomes" id="UP001464555">
    <property type="component" value="Unassembled WGS sequence"/>
</dbReference>
<name>A0ABU9HWK0_9FLAO</name>